<comment type="caution">
    <text evidence="1">The sequence shown here is derived from an EMBL/GenBank/DDBJ whole genome shotgun (WGS) entry which is preliminary data.</text>
</comment>
<dbReference type="Proteomes" id="UP001173802">
    <property type="component" value="Unassembled WGS sequence"/>
</dbReference>
<sequence length="273" mass="29631">MKKSRHAVGSLKRVGIFDSGVGGLSVAKSVLESTLFESAVYFGDTARVPYGVKDEKTIVTFALECLEFFRAQKVDMLLVACNTVSAYALEAMRSCASFPIIGVIEPGVLARINANPALDSSTLILGTQATITSARYQTLLQEAGFSRLCAVATGLFVPIVEEGSYRTPSGAAILQACLDHYLRPFLQASELGGRAPDTIILGCTHFPLIAKEISAYFHHQSTLIHSGDAIVEYLVEHFSLTPNAYEKTAIEFFASSDVGGLKQRAQKWLYHKE</sequence>
<protein>
    <submittedName>
        <fullName evidence="1">Glutamate racemase</fullName>
        <ecNumber evidence="1">5.1.1.3</ecNumber>
    </submittedName>
</protein>
<reference evidence="1 2" key="1">
    <citation type="journal article" date="2023" name="Microorganisms">
        <title>Isolation and Genomic Characteristics of Cat-Borne Campylobacter felis sp. nov. and Sheep-Borne Campylobacter ovis sp. nov.</title>
        <authorList>
            <person name="Wang H."/>
            <person name="Li Y."/>
            <person name="Gu Y."/>
            <person name="Zhou G."/>
            <person name="Chen X."/>
            <person name="Zhang X."/>
            <person name="Shao Z."/>
            <person name="Zhang J."/>
            <person name="Zhang M."/>
        </authorList>
    </citation>
    <scope>NUCLEOTIDE SEQUENCE [LARGE SCALE GENOMIC DNA]</scope>
    <source>
        <strain evidence="1 2">XJK30-2</strain>
    </source>
</reference>
<organism evidence="1 2">
    <name type="scientific">Helicobacter zhangjianzhongii</name>
    <dbReference type="NCBI Taxonomy" id="2974574"/>
    <lineage>
        <taxon>Bacteria</taxon>
        <taxon>Pseudomonadati</taxon>
        <taxon>Campylobacterota</taxon>
        <taxon>Epsilonproteobacteria</taxon>
        <taxon>Campylobacterales</taxon>
        <taxon>Helicobacteraceae</taxon>
        <taxon>Helicobacter</taxon>
    </lineage>
</organism>
<dbReference type="EMBL" id="JANURN010000003">
    <property type="protein sequence ID" value="MDL0081736.1"/>
    <property type="molecule type" value="Genomic_DNA"/>
</dbReference>
<gene>
    <name evidence="1" type="primary">murI</name>
    <name evidence="1" type="ORF">NYG90_03425</name>
</gene>
<keyword evidence="1" id="KW-0413">Isomerase</keyword>
<name>A0ACC6FSS0_9HELI</name>
<proteinExistence type="predicted"/>
<evidence type="ECO:0000313" key="1">
    <source>
        <dbReference type="EMBL" id="MDL0081736.1"/>
    </source>
</evidence>
<dbReference type="EC" id="5.1.1.3" evidence="1"/>
<evidence type="ECO:0000313" key="2">
    <source>
        <dbReference type="Proteomes" id="UP001173802"/>
    </source>
</evidence>
<accession>A0ACC6FSS0</accession>
<keyword evidence="2" id="KW-1185">Reference proteome</keyword>